<protein>
    <submittedName>
        <fullName evidence="2">Putative zinc finger protein</fullName>
    </submittedName>
</protein>
<sequence length="66" mass="7839">MMLMKNCREVTGLTLQSLDRELSWQERLAVRLHMVICSACPKFARQAQFMRSAMGRWKSYSEQDKR</sequence>
<dbReference type="EMBL" id="SNXS01000001">
    <property type="protein sequence ID" value="TDP74968.1"/>
    <property type="molecule type" value="Genomic_DNA"/>
</dbReference>
<organism evidence="2 3">
    <name type="scientific">Roseateles toxinivorans</name>
    <dbReference type="NCBI Taxonomy" id="270368"/>
    <lineage>
        <taxon>Bacteria</taxon>
        <taxon>Pseudomonadati</taxon>
        <taxon>Pseudomonadota</taxon>
        <taxon>Betaproteobacteria</taxon>
        <taxon>Burkholderiales</taxon>
        <taxon>Sphaerotilaceae</taxon>
        <taxon>Roseateles</taxon>
    </lineage>
</organism>
<accession>A0A4V3CU15</accession>
<dbReference type="Pfam" id="PF13490">
    <property type="entry name" value="zf-HC2"/>
    <property type="match status" value="1"/>
</dbReference>
<dbReference type="Proteomes" id="UP000295361">
    <property type="component" value="Unassembled WGS sequence"/>
</dbReference>
<dbReference type="InterPro" id="IPR027383">
    <property type="entry name" value="Znf_put"/>
</dbReference>
<evidence type="ECO:0000259" key="1">
    <source>
        <dbReference type="Pfam" id="PF13490"/>
    </source>
</evidence>
<name>A0A4V3CU15_9BURK</name>
<evidence type="ECO:0000313" key="2">
    <source>
        <dbReference type="EMBL" id="TDP74968.1"/>
    </source>
</evidence>
<comment type="caution">
    <text evidence="2">The sequence shown here is derived from an EMBL/GenBank/DDBJ whole genome shotgun (WGS) entry which is preliminary data.</text>
</comment>
<keyword evidence="3" id="KW-1185">Reference proteome</keyword>
<proteinExistence type="predicted"/>
<evidence type="ECO:0000313" key="3">
    <source>
        <dbReference type="Proteomes" id="UP000295361"/>
    </source>
</evidence>
<reference evidence="2 3" key="1">
    <citation type="submission" date="2019-03" db="EMBL/GenBank/DDBJ databases">
        <title>Genomic Encyclopedia of Type Strains, Phase IV (KMG-IV): sequencing the most valuable type-strain genomes for metagenomic binning, comparative biology and taxonomic classification.</title>
        <authorList>
            <person name="Goeker M."/>
        </authorList>
    </citation>
    <scope>NUCLEOTIDE SEQUENCE [LARGE SCALE GENOMIC DNA]</scope>
    <source>
        <strain evidence="2 3">DSM 16998</strain>
    </source>
</reference>
<gene>
    <name evidence="2" type="ORF">DES47_1011038</name>
</gene>
<dbReference type="InParanoid" id="A0A4V3CU15"/>
<dbReference type="AlphaFoldDB" id="A0A4V3CU15"/>
<feature type="domain" description="Putative zinc-finger" evidence="1">
    <location>
        <begin position="7"/>
        <end position="40"/>
    </location>
</feature>